<dbReference type="OrthoDB" id="289094at2"/>
<protein>
    <recommendedName>
        <fullName evidence="4">Lipoprotein</fullName>
    </recommendedName>
</protein>
<evidence type="ECO:0000256" key="1">
    <source>
        <dbReference type="SAM" id="SignalP"/>
    </source>
</evidence>
<gene>
    <name evidence="2" type="ORF">DSM3645_10557</name>
</gene>
<dbReference type="Proteomes" id="UP000004358">
    <property type="component" value="Unassembled WGS sequence"/>
</dbReference>
<reference evidence="2 3" key="1">
    <citation type="submission" date="2006-02" db="EMBL/GenBank/DDBJ databases">
        <authorList>
            <person name="Amann R."/>
            <person name="Ferriera S."/>
            <person name="Johnson J."/>
            <person name="Kravitz S."/>
            <person name="Halpern A."/>
            <person name="Remington K."/>
            <person name="Beeson K."/>
            <person name="Tran B."/>
            <person name="Rogers Y.-H."/>
            <person name="Friedman R."/>
            <person name="Venter J.C."/>
        </authorList>
    </citation>
    <scope>NUCLEOTIDE SEQUENCE [LARGE SCALE GENOMIC DNA]</scope>
    <source>
        <strain evidence="2 3">DSM 3645</strain>
    </source>
</reference>
<dbReference type="EMBL" id="AANZ01000001">
    <property type="protein sequence ID" value="EAQ82835.1"/>
    <property type="molecule type" value="Genomic_DNA"/>
</dbReference>
<evidence type="ECO:0000313" key="3">
    <source>
        <dbReference type="Proteomes" id="UP000004358"/>
    </source>
</evidence>
<sequence length="133" mass="14058">MMTRFCFVCTLGAAAIMLASGCSSEEREGFVAAGTVTHQGAPVPRGSILLSPDSSKGHRGPAISADIVAGAFDTSQAKQRLTEGAYRVRIDGFDGDAKPDQELPYGKQIFAEFTTSIKVTNENASSISIEVNR</sequence>
<name>A3ZM52_9BACT</name>
<dbReference type="HOGENOM" id="CLU_113730_2_0_0"/>
<evidence type="ECO:0000313" key="2">
    <source>
        <dbReference type="EMBL" id="EAQ82835.1"/>
    </source>
</evidence>
<keyword evidence="1" id="KW-0732">Signal</keyword>
<feature type="chain" id="PRO_5002665090" description="Lipoprotein" evidence="1">
    <location>
        <begin position="25"/>
        <end position="133"/>
    </location>
</feature>
<evidence type="ECO:0008006" key="4">
    <source>
        <dbReference type="Google" id="ProtNLM"/>
    </source>
</evidence>
<accession>A3ZM52</accession>
<feature type="signal peptide" evidence="1">
    <location>
        <begin position="1"/>
        <end position="24"/>
    </location>
</feature>
<comment type="caution">
    <text evidence="2">The sequence shown here is derived from an EMBL/GenBank/DDBJ whole genome shotgun (WGS) entry which is preliminary data.</text>
</comment>
<dbReference type="PROSITE" id="PS51257">
    <property type="entry name" value="PROKAR_LIPOPROTEIN"/>
    <property type="match status" value="1"/>
</dbReference>
<proteinExistence type="predicted"/>
<dbReference type="AlphaFoldDB" id="A3ZM52"/>
<organism evidence="2 3">
    <name type="scientific">Blastopirellula marina DSM 3645</name>
    <dbReference type="NCBI Taxonomy" id="314230"/>
    <lineage>
        <taxon>Bacteria</taxon>
        <taxon>Pseudomonadati</taxon>
        <taxon>Planctomycetota</taxon>
        <taxon>Planctomycetia</taxon>
        <taxon>Pirellulales</taxon>
        <taxon>Pirellulaceae</taxon>
        <taxon>Blastopirellula</taxon>
    </lineage>
</organism>